<comment type="caution">
    <text evidence="1">The sequence shown here is derived from an EMBL/GenBank/DDBJ whole genome shotgun (WGS) entry which is preliminary data.</text>
</comment>
<protein>
    <submittedName>
        <fullName evidence="1">1288_t:CDS:1</fullName>
    </submittedName>
</protein>
<feature type="non-terminal residue" evidence="1">
    <location>
        <position position="1"/>
    </location>
</feature>
<reference evidence="1" key="1">
    <citation type="submission" date="2021-06" db="EMBL/GenBank/DDBJ databases">
        <authorList>
            <person name="Kallberg Y."/>
            <person name="Tangrot J."/>
            <person name="Rosling A."/>
        </authorList>
    </citation>
    <scope>NUCLEOTIDE SEQUENCE</scope>
    <source>
        <strain evidence="1">28 12/20/2015</strain>
    </source>
</reference>
<name>A0ACA9L6I4_9GLOM</name>
<gene>
    <name evidence="1" type="ORF">SPELUC_LOCUS3441</name>
</gene>
<accession>A0ACA9L6I4</accession>
<keyword evidence="2" id="KW-1185">Reference proteome</keyword>
<evidence type="ECO:0000313" key="1">
    <source>
        <dbReference type="EMBL" id="CAG8510206.1"/>
    </source>
</evidence>
<dbReference type="EMBL" id="CAJVPW010002629">
    <property type="protein sequence ID" value="CAG8510206.1"/>
    <property type="molecule type" value="Genomic_DNA"/>
</dbReference>
<sequence>IVKELKFLVDIQSICVAFGNGDIVLVHLDATQDGEEMVEVVGYIESGIRCMEWSPDEELVIFVTGNDTVLEMTKDFDVITEFPINVEELGEAVSISVGWGKKETQFHGSEGKTAAQKVVDTSNFTRSEDDDFHPRVSWCGDGSMFCCSVIDHNKGKGLRVIRVYNREGILQSTSEPVDNLEHILSWRPAGNLIASSQKSTDKHEICFFEKNGLRHGEFSLREIKKHKIIEILWNCDSTILAIWLEREILNEVSSCVQLWYMNNYHWYLKQEILPPSTESITSVSWDPEIALILHYTTDSSYFRLEFSWDNLFANTISANNAATVAVIDGCSIYLTPFRIMNIPPPMFASSIQLDSPAVHVSFSPNNGGNDFAVLKANQEISFFEWPEVMGTPPNPPKLLGNIHMDKIESPYKGSIRQIAWINKTTLFCLHCHSNNQSDGITQIIVEFDDNGQIQKNLFENTTHFTTFLRRLHYNPTYGIILCETNEGSIHKVIIDHNDPNNAEHFFVSKTPIVSLPEVCNWIGTVQVGSEKNKEIFVVGLSEHNKLYVNERLIAADCTSFFIHNDFIIFTTLSHVVRFLPLHANLLDLKVLDNVIQPYDETIRRVERGSKIVCAAYYDVFLVLQMPRGNLETIYPRALVLASVRDFLNKCDFSSAYKACRKHRIDLNILHDHNPDLFLKNVQSFVTQIKKVDYLNLFLSSLRNEDVTMTMYPQIENDQDTDLAEDAIKFAIFLVDADRLFDVALGMYDFSLVLMVAQQSQKDPREYLPFLTELESYPKYYQQFKIDNHLCRYVKALRNLSLAGDEYFEDCLKYICEHNLYYSAISIFANNNEKYKSVMAIYGDYLFTGSNFKEAGLAYILAGDKPKALDSYKNCGFWREAFAIAQELNSSSDSLFSLAKSLAETLSDKHQYKDAAQIILDYTKQPEESIILLNKGHHWAESIRISYMYNRTDLIETNVKPSVIEGHTQLLQDVNSMLNQLNQQTKRLKEIRANKANQLISDLDQTEESIENVDMFSDTSSMASEFTRYSQSNTQLSIHSSRSGKSAKSRRRQERKKARGKKGSIYEEEYLIDSLKRLIGRFNTTQAEISNLLNCLVTLGYIKRAQQIQALFSDLEERIKNDLDEIFDTPTNNLPVIETGLEPEEIKKIEKPKLAQLNWKLQII</sequence>
<organism evidence="1 2">
    <name type="scientific">Cetraspora pellucida</name>
    <dbReference type="NCBI Taxonomy" id="1433469"/>
    <lineage>
        <taxon>Eukaryota</taxon>
        <taxon>Fungi</taxon>
        <taxon>Fungi incertae sedis</taxon>
        <taxon>Mucoromycota</taxon>
        <taxon>Glomeromycotina</taxon>
        <taxon>Glomeromycetes</taxon>
        <taxon>Diversisporales</taxon>
        <taxon>Gigasporaceae</taxon>
        <taxon>Cetraspora</taxon>
    </lineage>
</organism>
<proteinExistence type="predicted"/>
<dbReference type="Proteomes" id="UP000789366">
    <property type="component" value="Unassembled WGS sequence"/>
</dbReference>
<evidence type="ECO:0000313" key="2">
    <source>
        <dbReference type="Proteomes" id="UP000789366"/>
    </source>
</evidence>